<evidence type="ECO:0000256" key="2">
    <source>
        <dbReference type="ARBA" id="ARBA00023235"/>
    </source>
</evidence>
<dbReference type="GO" id="GO:0004751">
    <property type="term" value="F:ribose-5-phosphate isomerase activity"/>
    <property type="evidence" value="ECO:0007669"/>
    <property type="project" value="UniProtKB-UniRule"/>
</dbReference>
<dbReference type="InterPro" id="IPR037171">
    <property type="entry name" value="NagB/RpiA_transferase-like"/>
</dbReference>
<dbReference type="PANTHER" id="PTHR11934:SF0">
    <property type="entry name" value="RIBOSE-5-PHOSPHATE ISOMERASE"/>
    <property type="match status" value="1"/>
</dbReference>
<dbReference type="EMBL" id="DQZR01000171">
    <property type="protein sequence ID" value="HDM36394.1"/>
    <property type="molecule type" value="Genomic_DNA"/>
</dbReference>
<dbReference type="SUPFAM" id="SSF75445">
    <property type="entry name" value="D-ribose-5-phosphate isomerase (RpiA), lid domain"/>
    <property type="match status" value="1"/>
</dbReference>
<dbReference type="Pfam" id="PF06026">
    <property type="entry name" value="Rib_5-P_isom_A"/>
    <property type="match status" value="1"/>
</dbReference>
<evidence type="ECO:0000313" key="4">
    <source>
        <dbReference type="EMBL" id="HDM36394.1"/>
    </source>
</evidence>
<keyword evidence="2 3" id="KW-0413">Isomerase</keyword>
<comment type="similarity">
    <text evidence="3">Belongs to the ribose 5-phosphate isomerase family.</text>
</comment>
<dbReference type="SUPFAM" id="SSF100950">
    <property type="entry name" value="NagB/RpiA/CoA transferase-like"/>
    <property type="match status" value="1"/>
</dbReference>
<feature type="binding site" evidence="3">
    <location>
        <begin position="89"/>
        <end position="92"/>
    </location>
    <ligand>
        <name>substrate</name>
    </ligand>
</feature>
<feature type="active site" description="Proton acceptor" evidence="3">
    <location>
        <position position="111"/>
    </location>
</feature>
<dbReference type="GO" id="GO:0009052">
    <property type="term" value="P:pentose-phosphate shunt, non-oxidative branch"/>
    <property type="evidence" value="ECO:0007669"/>
    <property type="project" value="UniProtKB-UniRule"/>
</dbReference>
<feature type="binding site" evidence="3">
    <location>
        <position position="129"/>
    </location>
    <ligand>
        <name>substrate</name>
    </ligand>
</feature>
<dbReference type="Proteomes" id="UP000885863">
    <property type="component" value="Unassembled WGS sequence"/>
</dbReference>
<dbReference type="NCBIfam" id="TIGR00021">
    <property type="entry name" value="rpiA"/>
    <property type="match status" value="1"/>
</dbReference>
<protein>
    <recommendedName>
        <fullName evidence="3">Ribose-5-phosphate isomerase A</fullName>
        <ecNumber evidence="3">5.3.1.6</ecNumber>
    </recommendedName>
    <alternativeName>
        <fullName evidence="3">Phosphoriboisomerase A</fullName>
        <shortName evidence="3">PRI</shortName>
    </alternativeName>
</protein>
<accession>A0A7C0X238</accession>
<proteinExistence type="inferred from homology"/>
<name>A0A7C0X238_9EURY</name>
<dbReference type="CDD" id="cd01398">
    <property type="entry name" value="RPI_A"/>
    <property type="match status" value="1"/>
</dbReference>
<comment type="caution">
    <text evidence="4">The sequence shown here is derived from an EMBL/GenBank/DDBJ whole genome shotgun (WGS) entry which is preliminary data.</text>
</comment>
<dbReference type="HAMAP" id="MF_00170">
    <property type="entry name" value="Rib_5P_isom_A"/>
    <property type="match status" value="1"/>
</dbReference>
<sequence length="227" mass="24512">MGPDENEILYEKRIAAESAVRLVESGMNIGLGTGSTAEIAIKRIGYLVKHEGLDIRAVATSKRSEKLAIDCGIDLRTLDDIPILDLCIDGADQVDSRLNMIKGGGGAHTREKIVASSSKRVIICVDERKIVEKLSRSVPIEVLPFARALVSRKIKELNGVPVLRMNGDGPFLTDNGNIIIDADFGVIEDPKGLATLLSSIPGVIEHGIFMRPSEVHVGERGGVRVLR</sequence>
<dbReference type="Gene3D" id="3.30.70.260">
    <property type="match status" value="1"/>
</dbReference>
<comment type="catalytic activity">
    <reaction evidence="1 3">
        <text>aldehydo-D-ribose 5-phosphate = D-ribulose 5-phosphate</text>
        <dbReference type="Rhea" id="RHEA:14657"/>
        <dbReference type="ChEBI" id="CHEBI:58121"/>
        <dbReference type="ChEBI" id="CHEBI:58273"/>
        <dbReference type="EC" id="5.3.1.6"/>
    </reaction>
</comment>
<feature type="binding site" evidence="3">
    <location>
        <begin position="33"/>
        <end position="36"/>
    </location>
    <ligand>
        <name>substrate</name>
    </ligand>
</feature>
<dbReference type="GO" id="GO:0005829">
    <property type="term" value="C:cytosol"/>
    <property type="evidence" value="ECO:0007669"/>
    <property type="project" value="TreeGrafter"/>
</dbReference>
<dbReference type="UniPathway" id="UPA00115">
    <property type="reaction ID" value="UER00412"/>
</dbReference>
<dbReference type="AlphaFoldDB" id="A0A7C0X238"/>
<comment type="subunit">
    <text evidence="3">Homodimer.</text>
</comment>
<dbReference type="InterPro" id="IPR020672">
    <property type="entry name" value="Ribose5P_isomerase_typA_subgr"/>
</dbReference>
<dbReference type="FunFam" id="3.40.50.1360:FF:000001">
    <property type="entry name" value="Ribose-5-phosphate isomerase A"/>
    <property type="match status" value="1"/>
</dbReference>
<dbReference type="GO" id="GO:0006014">
    <property type="term" value="P:D-ribose metabolic process"/>
    <property type="evidence" value="ECO:0007669"/>
    <property type="project" value="TreeGrafter"/>
</dbReference>
<organism evidence="4">
    <name type="scientific">Candidatus Syntropharchaeum butanivorans</name>
    <dbReference type="NCBI Taxonomy" id="1839936"/>
    <lineage>
        <taxon>Archaea</taxon>
        <taxon>Methanobacteriati</taxon>
        <taxon>Methanobacteriota</taxon>
        <taxon>Stenosarchaea group</taxon>
        <taxon>Methanomicrobia</taxon>
        <taxon>Methanosarcinales</taxon>
        <taxon>ANME-2 cluster</taxon>
        <taxon>Candidatus Syntropharchaeum</taxon>
    </lineage>
</organism>
<comment type="pathway">
    <text evidence="3">Carbohydrate degradation; pentose phosphate pathway; D-ribose 5-phosphate from D-ribulose 5-phosphate (non-oxidative stage): step 1/1.</text>
</comment>
<evidence type="ECO:0000256" key="3">
    <source>
        <dbReference type="HAMAP-Rule" id="MF_00170"/>
    </source>
</evidence>
<feature type="binding site" evidence="3">
    <location>
        <begin position="102"/>
        <end position="105"/>
    </location>
    <ligand>
        <name>substrate</name>
    </ligand>
</feature>
<evidence type="ECO:0000256" key="1">
    <source>
        <dbReference type="ARBA" id="ARBA00001713"/>
    </source>
</evidence>
<dbReference type="NCBIfam" id="NF001924">
    <property type="entry name" value="PRK00702.1"/>
    <property type="match status" value="1"/>
</dbReference>
<dbReference type="InterPro" id="IPR004788">
    <property type="entry name" value="Ribose5P_isomerase_type_A"/>
</dbReference>
<dbReference type="PANTHER" id="PTHR11934">
    <property type="entry name" value="RIBOSE-5-PHOSPHATE ISOMERASE"/>
    <property type="match status" value="1"/>
</dbReference>
<reference evidence="4" key="1">
    <citation type="journal article" date="2020" name="mSystems">
        <title>Genome- and Community-Level Interaction Insights into Carbon Utilization and Element Cycling Functions of Hydrothermarchaeota in Hydrothermal Sediment.</title>
        <authorList>
            <person name="Zhou Z."/>
            <person name="Liu Y."/>
            <person name="Xu W."/>
            <person name="Pan J."/>
            <person name="Luo Z.H."/>
            <person name="Li M."/>
        </authorList>
    </citation>
    <scope>NUCLEOTIDE SEQUENCE [LARGE SCALE GENOMIC DNA]</scope>
    <source>
        <strain evidence="4">HyVt-185</strain>
    </source>
</reference>
<comment type="function">
    <text evidence="3">Catalyzes the reversible conversion of ribose-5-phosphate to ribulose 5-phosphate.</text>
</comment>
<dbReference type="Gene3D" id="3.40.50.1360">
    <property type="match status" value="1"/>
</dbReference>
<gene>
    <name evidence="3 4" type="primary">rpiA</name>
    <name evidence="4" type="ORF">ENG09_03970</name>
</gene>
<dbReference type="EC" id="5.3.1.6" evidence="3"/>